<evidence type="ECO:0000313" key="2">
    <source>
        <dbReference type="Proteomes" id="UP000596049"/>
    </source>
</evidence>
<reference evidence="1 2" key="1">
    <citation type="submission" date="2020-01" db="EMBL/GenBank/DDBJ databases">
        <authorList>
            <person name="Liu G."/>
            <person name="Liu B."/>
        </authorList>
    </citation>
    <scope>NUCLEOTIDE SEQUENCE [LARGE SCALE GENOMIC DNA]</scope>
    <source>
        <strain evidence="1 2">FJAT-51161</strain>
    </source>
</reference>
<sequence>MSRLGQHLCAKAKRQRQMFSVRQPQNVGHEVIITGRDAFSLRLPGSL</sequence>
<accession>A0ABX7APA0</accession>
<protein>
    <submittedName>
        <fullName evidence="1">Uncharacterized protein</fullName>
    </submittedName>
</protein>
<name>A0ABX7APA0_9BACI</name>
<dbReference type="RefSeq" id="WP_158002938.1">
    <property type="nucleotide sequence ID" value="NZ_CP067341.1"/>
</dbReference>
<proteinExistence type="predicted"/>
<evidence type="ECO:0000313" key="1">
    <source>
        <dbReference type="EMBL" id="QQP11773.1"/>
    </source>
</evidence>
<organism evidence="1 2">
    <name type="scientific">Lysinibacillus agricola</name>
    <dbReference type="NCBI Taxonomy" id="2590012"/>
    <lineage>
        <taxon>Bacteria</taxon>
        <taxon>Bacillati</taxon>
        <taxon>Bacillota</taxon>
        <taxon>Bacilli</taxon>
        <taxon>Bacillales</taxon>
        <taxon>Bacillaceae</taxon>
        <taxon>Lysinibacillus</taxon>
    </lineage>
</organism>
<dbReference type="EMBL" id="CP067341">
    <property type="protein sequence ID" value="QQP11773.1"/>
    <property type="molecule type" value="Genomic_DNA"/>
</dbReference>
<gene>
    <name evidence="1" type="ORF">FJQ98_21720</name>
</gene>
<keyword evidence="2" id="KW-1185">Reference proteome</keyword>
<dbReference type="Proteomes" id="UP000596049">
    <property type="component" value="Chromosome"/>
</dbReference>